<protein>
    <submittedName>
        <fullName evidence="2">Diguanylate phosphodiesterase</fullName>
    </submittedName>
</protein>
<gene>
    <name evidence="2" type="ORF">PM02_11530</name>
</gene>
<dbReference type="GO" id="GO:0071111">
    <property type="term" value="F:cyclic-guanylate-specific phosphodiesterase activity"/>
    <property type="evidence" value="ECO:0007669"/>
    <property type="project" value="InterPro"/>
</dbReference>
<dbReference type="SMART" id="SM00052">
    <property type="entry name" value="EAL"/>
    <property type="match status" value="1"/>
</dbReference>
<reference evidence="2 3" key="1">
    <citation type="journal article" date="2014" name="Genome Announc.">
        <title>Draft Genome Sequences of Two Isolates of the Roseobacter Group, Sulfitobacter sp. Strains 3SOLIMAR09 and 1FIGIMAR09, from Harbors of Mallorca Island (Mediterranean Sea).</title>
        <authorList>
            <person name="Mas-Llado M."/>
            <person name="Pina-Villalonga J.M."/>
            <person name="Brunet-Galmes I."/>
            <person name="Nogales B."/>
            <person name="Bosch R."/>
        </authorList>
    </citation>
    <scope>NUCLEOTIDE SEQUENCE [LARGE SCALE GENOMIC DNA]</scope>
    <source>
        <strain evidence="2 3">1FIGIMAR09</strain>
    </source>
</reference>
<dbReference type="eggNOG" id="COG2200">
    <property type="taxonomic scope" value="Bacteria"/>
</dbReference>
<evidence type="ECO:0000313" key="3">
    <source>
        <dbReference type="Proteomes" id="UP000027337"/>
    </source>
</evidence>
<keyword evidence="3" id="KW-1185">Reference proteome</keyword>
<dbReference type="STRING" id="83219.PM02_11530"/>
<sequence>MGSRHKRRFSDITPGAESPLNFALAQRDRNTVAMVRDALLHKQTLLAYQPIMRASNHGKVAFYEGLMRIIDETGRVIPARDFMPVVEDMELGREIDVQALRMGLNALRQNPGLRLSINMSARSIGYKTWNQVLRRALRQDETLGERLILEITESSAMLVPELVSDFMDELQPHGV</sequence>
<dbReference type="PANTHER" id="PTHR33121:SF70">
    <property type="entry name" value="SIGNALING PROTEIN YKOW"/>
    <property type="match status" value="1"/>
</dbReference>
<dbReference type="InterPro" id="IPR001633">
    <property type="entry name" value="EAL_dom"/>
</dbReference>
<dbReference type="Pfam" id="PF00563">
    <property type="entry name" value="EAL"/>
    <property type="match status" value="1"/>
</dbReference>
<comment type="caution">
    <text evidence="2">The sequence shown here is derived from an EMBL/GenBank/DDBJ whole genome shotgun (WGS) entry which is preliminary data.</text>
</comment>
<name>A0A061SN03_9RHOB</name>
<dbReference type="InterPro" id="IPR035919">
    <property type="entry name" value="EAL_sf"/>
</dbReference>
<dbReference type="InterPro" id="IPR050706">
    <property type="entry name" value="Cyclic-di-GMP_PDE-like"/>
</dbReference>
<dbReference type="PANTHER" id="PTHR33121">
    <property type="entry name" value="CYCLIC DI-GMP PHOSPHODIESTERASE PDEF"/>
    <property type="match status" value="1"/>
</dbReference>
<proteinExistence type="predicted"/>
<dbReference type="AlphaFoldDB" id="A0A061SN03"/>
<dbReference type="Gene3D" id="3.20.20.450">
    <property type="entry name" value="EAL domain"/>
    <property type="match status" value="1"/>
</dbReference>
<dbReference type="EMBL" id="JEMU01000008">
    <property type="protein sequence ID" value="KAJ03096.1"/>
    <property type="molecule type" value="Genomic_DNA"/>
</dbReference>
<feature type="domain" description="EAL" evidence="1">
    <location>
        <begin position="28"/>
        <end position="175"/>
    </location>
</feature>
<dbReference type="Proteomes" id="UP000027337">
    <property type="component" value="Unassembled WGS sequence"/>
</dbReference>
<evidence type="ECO:0000259" key="1">
    <source>
        <dbReference type="PROSITE" id="PS50883"/>
    </source>
</evidence>
<dbReference type="PROSITE" id="PS50883">
    <property type="entry name" value="EAL"/>
    <property type="match status" value="1"/>
</dbReference>
<evidence type="ECO:0000313" key="2">
    <source>
        <dbReference type="EMBL" id="KAJ03096.1"/>
    </source>
</evidence>
<organism evidence="2 3">
    <name type="scientific">Sulfitobacter mediterraneus</name>
    <dbReference type="NCBI Taxonomy" id="83219"/>
    <lineage>
        <taxon>Bacteria</taxon>
        <taxon>Pseudomonadati</taxon>
        <taxon>Pseudomonadota</taxon>
        <taxon>Alphaproteobacteria</taxon>
        <taxon>Rhodobacterales</taxon>
        <taxon>Roseobacteraceae</taxon>
        <taxon>Sulfitobacter</taxon>
    </lineage>
</organism>
<dbReference type="RefSeq" id="WP_200867354.1">
    <property type="nucleotide sequence ID" value="NZ_JEMU01000008.1"/>
</dbReference>
<accession>A0A061SN03</accession>
<dbReference type="CDD" id="cd01948">
    <property type="entry name" value="EAL"/>
    <property type="match status" value="1"/>
</dbReference>
<feature type="non-terminal residue" evidence="2">
    <location>
        <position position="175"/>
    </location>
</feature>
<dbReference type="SUPFAM" id="SSF141868">
    <property type="entry name" value="EAL domain-like"/>
    <property type="match status" value="1"/>
</dbReference>